<dbReference type="PANTHER" id="PTHR14845">
    <property type="entry name" value="COILED-COIL DOMAIN-CONTAINING 166"/>
    <property type="match status" value="1"/>
</dbReference>
<feature type="compositionally biased region" description="Basic residues" evidence="3">
    <location>
        <begin position="1"/>
        <end position="14"/>
    </location>
</feature>
<feature type="region of interest" description="Disordered" evidence="3">
    <location>
        <begin position="278"/>
        <end position="297"/>
    </location>
</feature>
<dbReference type="KEGG" id="spu:587261"/>
<dbReference type="AlphaFoldDB" id="A0A7M7RHW2"/>
<dbReference type="PANTHER" id="PTHR14845:SF0">
    <property type="entry name" value="DUF4515 DOMAIN-CONTAINING PROTEIN"/>
    <property type="match status" value="1"/>
</dbReference>
<feature type="coiled-coil region" evidence="2">
    <location>
        <begin position="33"/>
        <end position="173"/>
    </location>
</feature>
<dbReference type="Pfam" id="PF14988">
    <property type="entry name" value="DUF4515"/>
    <property type="match status" value="1"/>
</dbReference>
<proteinExistence type="predicted"/>
<dbReference type="EnsemblMetazoa" id="XM_787000">
    <property type="protein sequence ID" value="XP_792093"/>
    <property type="gene ID" value="LOC587261"/>
</dbReference>
<dbReference type="GeneID" id="587261"/>
<evidence type="ECO:0000313" key="5">
    <source>
        <dbReference type="EnsemblMetazoa" id="XP_792093"/>
    </source>
</evidence>
<feature type="region of interest" description="Disordered" evidence="3">
    <location>
        <begin position="1"/>
        <end position="31"/>
    </location>
</feature>
<evidence type="ECO:0000313" key="6">
    <source>
        <dbReference type="Proteomes" id="UP000007110"/>
    </source>
</evidence>
<keyword evidence="6" id="KW-1185">Reference proteome</keyword>
<reference evidence="5" key="2">
    <citation type="submission" date="2021-01" db="UniProtKB">
        <authorList>
            <consortium name="EnsemblMetazoa"/>
        </authorList>
    </citation>
    <scope>IDENTIFICATION</scope>
</reference>
<protein>
    <recommendedName>
        <fullName evidence="4">DUF4515 domain-containing protein</fullName>
    </recommendedName>
</protein>
<dbReference type="RefSeq" id="XP_792093.1">
    <property type="nucleotide sequence ID" value="XM_787000.5"/>
</dbReference>
<reference evidence="6" key="1">
    <citation type="submission" date="2015-02" db="EMBL/GenBank/DDBJ databases">
        <title>Genome sequencing for Strongylocentrotus purpuratus.</title>
        <authorList>
            <person name="Murali S."/>
            <person name="Liu Y."/>
            <person name="Vee V."/>
            <person name="English A."/>
            <person name="Wang M."/>
            <person name="Skinner E."/>
            <person name="Han Y."/>
            <person name="Muzny D.M."/>
            <person name="Worley K.C."/>
            <person name="Gibbs R.A."/>
        </authorList>
    </citation>
    <scope>NUCLEOTIDE SEQUENCE</scope>
</reference>
<sequence>MPPKKGKGKGKGKGKKPEGESGPVELPEPTEKELLLKKELETLTDELASLKKKVEELRGENEWLQQEAQQTRIESHEYMSYMAKKAHKRQSTIVTLSDQNQQEIRNIQEEVEKMLKEFEDKKHELQDVLMAREAELAKTRKELEELDDFKKLQQEQVNKIRELEKEVLRMRGQHTETIQKLKTQFLTEKKHFQADSESRIQIVARQANKEAMHCLGEHTTKIKDENRKLRHELLNLIHRSRALHGHKEELEKQQRDLIREQQYAADLKRLKGTRQHKVLKSFGMLDDEESPEKTASR</sequence>
<dbReference type="OMA" id="LHTEQMH"/>
<keyword evidence="1 2" id="KW-0175">Coiled coil</keyword>
<evidence type="ECO:0000256" key="1">
    <source>
        <dbReference type="ARBA" id="ARBA00023054"/>
    </source>
</evidence>
<evidence type="ECO:0000259" key="4">
    <source>
        <dbReference type="Pfam" id="PF14988"/>
    </source>
</evidence>
<evidence type="ECO:0000256" key="2">
    <source>
        <dbReference type="SAM" id="Coils"/>
    </source>
</evidence>
<feature type="domain" description="DUF4515" evidence="4">
    <location>
        <begin position="75"/>
        <end position="264"/>
    </location>
</feature>
<dbReference type="Proteomes" id="UP000007110">
    <property type="component" value="Unassembled WGS sequence"/>
</dbReference>
<evidence type="ECO:0000256" key="3">
    <source>
        <dbReference type="SAM" id="MobiDB-lite"/>
    </source>
</evidence>
<name>A0A7M7RHW2_STRPU</name>
<dbReference type="InParanoid" id="A0A7M7RHW2"/>
<dbReference type="InterPro" id="IPR032777">
    <property type="entry name" value="DUF4515"/>
</dbReference>
<dbReference type="OrthoDB" id="2129492at2759"/>
<accession>A0A7M7RHW2</accession>
<organism evidence="5 6">
    <name type="scientific">Strongylocentrotus purpuratus</name>
    <name type="common">Purple sea urchin</name>
    <dbReference type="NCBI Taxonomy" id="7668"/>
    <lineage>
        <taxon>Eukaryota</taxon>
        <taxon>Metazoa</taxon>
        <taxon>Echinodermata</taxon>
        <taxon>Eleutherozoa</taxon>
        <taxon>Echinozoa</taxon>
        <taxon>Echinoidea</taxon>
        <taxon>Euechinoidea</taxon>
        <taxon>Echinacea</taxon>
        <taxon>Camarodonta</taxon>
        <taxon>Echinidea</taxon>
        <taxon>Strongylocentrotidae</taxon>
        <taxon>Strongylocentrotus</taxon>
    </lineage>
</organism>